<dbReference type="NCBIfam" id="NF037970">
    <property type="entry name" value="vanZ_1"/>
    <property type="match status" value="1"/>
</dbReference>
<protein>
    <submittedName>
        <fullName evidence="3">VanZ family protein</fullName>
    </submittedName>
</protein>
<keyword evidence="1" id="KW-0812">Transmembrane</keyword>
<feature type="transmembrane region" description="Helical" evidence="1">
    <location>
        <begin position="12"/>
        <end position="31"/>
    </location>
</feature>
<name>A0ABT8DDP7_9FLAO</name>
<sequence>MPHIKHLLADKPLLFIALLYSCAISILFFIPNPELPKVHFSAMDKVAHSLIYFILVNLWMLYLFIKNNFIFSNRWIWIVLLSVLLYGIIIEIFQQLLTTSRSADIMDVAANLVGSVIGIYFFRSIKNKFKV</sequence>
<feature type="transmembrane region" description="Helical" evidence="1">
    <location>
        <begin position="103"/>
        <end position="122"/>
    </location>
</feature>
<dbReference type="PROSITE" id="PS51257">
    <property type="entry name" value="PROKAR_LIPOPROTEIN"/>
    <property type="match status" value="1"/>
</dbReference>
<proteinExistence type="predicted"/>
<organism evidence="3 4">
    <name type="scientific">Aequorivita aurantiaca</name>
    <dbReference type="NCBI Taxonomy" id="3053356"/>
    <lineage>
        <taxon>Bacteria</taxon>
        <taxon>Pseudomonadati</taxon>
        <taxon>Bacteroidota</taxon>
        <taxon>Flavobacteriia</taxon>
        <taxon>Flavobacteriales</taxon>
        <taxon>Flavobacteriaceae</taxon>
        <taxon>Aequorivita</taxon>
    </lineage>
</organism>
<keyword evidence="1" id="KW-0472">Membrane</keyword>
<evidence type="ECO:0000256" key="1">
    <source>
        <dbReference type="SAM" id="Phobius"/>
    </source>
</evidence>
<dbReference type="Pfam" id="PF04892">
    <property type="entry name" value="VanZ"/>
    <property type="match status" value="1"/>
</dbReference>
<dbReference type="EMBL" id="JAUGQQ010000001">
    <property type="protein sequence ID" value="MDN3723376.1"/>
    <property type="molecule type" value="Genomic_DNA"/>
</dbReference>
<reference evidence="3 4" key="1">
    <citation type="submission" date="2023-06" db="EMBL/GenBank/DDBJ databases">
        <authorList>
            <person name="Ye Y.-Q."/>
            <person name="Du Z.-J."/>
        </authorList>
    </citation>
    <scope>NUCLEOTIDE SEQUENCE [LARGE SCALE GENOMIC DNA]</scope>
    <source>
        <strain evidence="3 4">SDUM287046</strain>
    </source>
</reference>
<evidence type="ECO:0000313" key="3">
    <source>
        <dbReference type="EMBL" id="MDN3723376.1"/>
    </source>
</evidence>
<evidence type="ECO:0000313" key="4">
    <source>
        <dbReference type="Proteomes" id="UP001244787"/>
    </source>
</evidence>
<feature type="transmembrane region" description="Helical" evidence="1">
    <location>
        <begin position="77"/>
        <end position="97"/>
    </location>
</feature>
<dbReference type="PANTHER" id="PTHR28008:SF1">
    <property type="entry name" value="DOMAIN PROTEIN, PUTATIVE (AFU_ORTHOLOGUE AFUA_3G10980)-RELATED"/>
    <property type="match status" value="1"/>
</dbReference>
<keyword evidence="1" id="KW-1133">Transmembrane helix</keyword>
<dbReference type="InterPro" id="IPR006976">
    <property type="entry name" value="VanZ-like"/>
</dbReference>
<keyword evidence="4" id="KW-1185">Reference proteome</keyword>
<feature type="transmembrane region" description="Helical" evidence="1">
    <location>
        <begin position="46"/>
        <end position="65"/>
    </location>
</feature>
<feature type="domain" description="VanZ-like" evidence="2">
    <location>
        <begin position="43"/>
        <end position="124"/>
    </location>
</feature>
<dbReference type="Proteomes" id="UP001244787">
    <property type="component" value="Unassembled WGS sequence"/>
</dbReference>
<evidence type="ECO:0000259" key="2">
    <source>
        <dbReference type="Pfam" id="PF04892"/>
    </source>
</evidence>
<comment type="caution">
    <text evidence="3">The sequence shown here is derived from an EMBL/GenBank/DDBJ whole genome shotgun (WGS) entry which is preliminary data.</text>
</comment>
<dbReference type="PANTHER" id="PTHR28008">
    <property type="entry name" value="DOMAIN PROTEIN, PUTATIVE (AFU_ORTHOLOGUE AFUA_3G10980)-RELATED"/>
    <property type="match status" value="1"/>
</dbReference>
<gene>
    <name evidence="3" type="ORF">QRD02_03200</name>
</gene>
<accession>A0ABT8DDP7</accession>